<evidence type="ECO:0000256" key="1">
    <source>
        <dbReference type="SAM" id="MobiDB-lite"/>
    </source>
</evidence>
<protein>
    <submittedName>
        <fullName evidence="2">Predicted protein</fullName>
    </submittedName>
</protein>
<dbReference type="EMBL" id="DS990640">
    <property type="protein sequence ID" value="EGC47718.1"/>
    <property type="molecule type" value="Genomic_DNA"/>
</dbReference>
<evidence type="ECO:0000313" key="2">
    <source>
        <dbReference type="EMBL" id="EGC47718.1"/>
    </source>
</evidence>
<gene>
    <name evidence="2" type="ORF">HCEG_06933</name>
</gene>
<dbReference type="HOGENOM" id="CLU_2037397_0_0_1"/>
<dbReference type="OrthoDB" id="10359315at2759"/>
<dbReference type="AlphaFoldDB" id="F0UP66"/>
<proteinExistence type="predicted"/>
<reference evidence="3" key="1">
    <citation type="submission" date="2008-07" db="EMBL/GenBank/DDBJ databases">
        <title>Annotation of Ajellomyces capsulatus strain H88.</title>
        <authorList>
            <person name="Champion M."/>
            <person name="Cuomo C."/>
            <person name="Ma L.-J."/>
            <person name="Henn M.R."/>
            <person name="Sil A."/>
            <person name="Goldman B."/>
            <person name="Young S.K."/>
            <person name="Kodira C.D."/>
            <person name="Zeng Q."/>
            <person name="Koehrsen M."/>
            <person name="Alvarado L."/>
            <person name="Berlin A."/>
            <person name="Borenstein D."/>
            <person name="Chen Z."/>
            <person name="Engels R."/>
            <person name="Freedman E."/>
            <person name="Gellesch M."/>
            <person name="Goldberg J."/>
            <person name="Griggs A."/>
            <person name="Gujja S."/>
            <person name="Heiman D."/>
            <person name="Hepburn T."/>
            <person name="Howarth C."/>
            <person name="Jen D."/>
            <person name="Larson L."/>
            <person name="Lewis B."/>
            <person name="Mehta T."/>
            <person name="Park D."/>
            <person name="Pearson M."/>
            <person name="Roberts A."/>
            <person name="Saif S."/>
            <person name="Shea T."/>
            <person name="Shenoy N."/>
            <person name="Sisk P."/>
            <person name="Stolte C."/>
            <person name="Sykes S."/>
            <person name="Walk T."/>
            <person name="White J."/>
            <person name="Yandava C."/>
            <person name="Klein B."/>
            <person name="McEwen J.G."/>
            <person name="Puccia R."/>
            <person name="Goldman G.H."/>
            <person name="Felipe M.S."/>
            <person name="Nino-Vega G."/>
            <person name="San-Blas G."/>
            <person name="Taylor J."/>
            <person name="Mendoza L."/>
            <person name="Galagan J."/>
            <person name="Nusbaum C."/>
            <person name="Birren B."/>
        </authorList>
    </citation>
    <scope>NUCLEOTIDE SEQUENCE [LARGE SCALE GENOMIC DNA]</scope>
    <source>
        <strain evidence="3">H88</strain>
    </source>
</reference>
<organism evidence="3">
    <name type="scientific">Ajellomyces capsulatus (strain H88)</name>
    <name type="common">Darling's disease fungus</name>
    <name type="synonym">Histoplasma capsulatum</name>
    <dbReference type="NCBI Taxonomy" id="544711"/>
    <lineage>
        <taxon>Eukaryota</taxon>
        <taxon>Fungi</taxon>
        <taxon>Dikarya</taxon>
        <taxon>Ascomycota</taxon>
        <taxon>Pezizomycotina</taxon>
        <taxon>Eurotiomycetes</taxon>
        <taxon>Eurotiomycetidae</taxon>
        <taxon>Onygenales</taxon>
        <taxon>Ajellomycetaceae</taxon>
        <taxon>Histoplasma</taxon>
    </lineage>
</organism>
<accession>F0UP66</accession>
<dbReference type="STRING" id="544711.F0UP66"/>
<name>F0UP66_AJEC8</name>
<sequence length="121" mass="13003">MRYTGSNRSMALGGSEFPKDGQQLKGIVSSGRERVGGDGHSLFPGAFNVSDGGEADPLSEFVRWAKPGLNAADSRGFVKAVHSSVSKWRVEEHAPHCWILSMGLGRVDGSVSYLHHDHGAR</sequence>
<dbReference type="Proteomes" id="UP000008142">
    <property type="component" value="Unassembled WGS sequence"/>
</dbReference>
<feature type="region of interest" description="Disordered" evidence="1">
    <location>
        <begin position="1"/>
        <end position="39"/>
    </location>
</feature>
<evidence type="ECO:0000313" key="3">
    <source>
        <dbReference type="Proteomes" id="UP000008142"/>
    </source>
</evidence>